<organism evidence="1 2">
    <name type="scientific">Symbiodinium microadriaticum</name>
    <name type="common">Dinoflagellate</name>
    <name type="synonym">Zooxanthella microadriatica</name>
    <dbReference type="NCBI Taxonomy" id="2951"/>
    <lineage>
        <taxon>Eukaryota</taxon>
        <taxon>Sar</taxon>
        <taxon>Alveolata</taxon>
        <taxon>Dinophyceae</taxon>
        <taxon>Suessiales</taxon>
        <taxon>Symbiodiniaceae</taxon>
        <taxon>Symbiodinium</taxon>
    </lineage>
</organism>
<keyword evidence="2" id="KW-1185">Reference proteome</keyword>
<dbReference type="AlphaFoldDB" id="A0A1Q9CPM6"/>
<sequence>MASDEESQEGARCQRARIMVNRYSLRLQLALRTVLLPSRLLRAYFAKFSRKGKIKEFSHKETQQALRLFAKTYTSELDRLGLAPFAPDVMHVDWKKGPL</sequence>
<evidence type="ECO:0000313" key="2">
    <source>
        <dbReference type="Proteomes" id="UP000186817"/>
    </source>
</evidence>
<accession>A0A1Q9CPM6</accession>
<comment type="caution">
    <text evidence="1">The sequence shown here is derived from an EMBL/GenBank/DDBJ whole genome shotgun (WGS) entry which is preliminary data.</text>
</comment>
<reference evidence="1 2" key="1">
    <citation type="submission" date="2016-02" db="EMBL/GenBank/DDBJ databases">
        <title>Genome analysis of coral dinoflagellate symbionts highlights evolutionary adaptations to a symbiotic lifestyle.</title>
        <authorList>
            <person name="Aranda M."/>
            <person name="Li Y."/>
            <person name="Liew Y.J."/>
            <person name="Baumgarten S."/>
            <person name="Simakov O."/>
            <person name="Wilson M."/>
            <person name="Piel J."/>
            <person name="Ashoor H."/>
            <person name="Bougouffa S."/>
            <person name="Bajic V.B."/>
            <person name="Ryu T."/>
            <person name="Ravasi T."/>
            <person name="Bayer T."/>
            <person name="Micklem G."/>
            <person name="Kim H."/>
            <person name="Bhak J."/>
            <person name="Lajeunesse T.C."/>
            <person name="Voolstra C.R."/>
        </authorList>
    </citation>
    <scope>NUCLEOTIDE SEQUENCE [LARGE SCALE GENOMIC DNA]</scope>
    <source>
        <strain evidence="1 2">CCMP2467</strain>
    </source>
</reference>
<dbReference type="Proteomes" id="UP000186817">
    <property type="component" value="Unassembled WGS sequence"/>
</dbReference>
<gene>
    <name evidence="1" type="ORF">AK812_SmicGene34208</name>
</gene>
<dbReference type="EMBL" id="LSRX01001012">
    <property type="protein sequence ID" value="OLP84871.1"/>
    <property type="molecule type" value="Genomic_DNA"/>
</dbReference>
<protein>
    <submittedName>
        <fullName evidence="1">Uncharacterized protein</fullName>
    </submittedName>
</protein>
<name>A0A1Q9CPM6_SYMMI</name>
<evidence type="ECO:0000313" key="1">
    <source>
        <dbReference type="EMBL" id="OLP84871.1"/>
    </source>
</evidence>
<proteinExistence type="predicted"/>